<dbReference type="Proteomes" id="UP000077266">
    <property type="component" value="Unassembled WGS sequence"/>
</dbReference>
<feature type="region of interest" description="Disordered" evidence="1">
    <location>
        <begin position="165"/>
        <end position="194"/>
    </location>
</feature>
<dbReference type="AlphaFoldDB" id="A0A165LDM6"/>
<keyword evidence="3" id="KW-1185">Reference proteome</keyword>
<name>A0A165LDM6_EXIGL</name>
<evidence type="ECO:0000256" key="1">
    <source>
        <dbReference type="SAM" id="MobiDB-lite"/>
    </source>
</evidence>
<organism evidence="2 3">
    <name type="scientific">Exidia glandulosa HHB12029</name>
    <dbReference type="NCBI Taxonomy" id="1314781"/>
    <lineage>
        <taxon>Eukaryota</taxon>
        <taxon>Fungi</taxon>
        <taxon>Dikarya</taxon>
        <taxon>Basidiomycota</taxon>
        <taxon>Agaricomycotina</taxon>
        <taxon>Agaricomycetes</taxon>
        <taxon>Auriculariales</taxon>
        <taxon>Exidiaceae</taxon>
        <taxon>Exidia</taxon>
    </lineage>
</organism>
<dbReference type="InParanoid" id="A0A165LDM6"/>
<evidence type="ECO:0000313" key="2">
    <source>
        <dbReference type="EMBL" id="KZV97725.1"/>
    </source>
</evidence>
<dbReference type="EMBL" id="KV425926">
    <property type="protein sequence ID" value="KZV97725.1"/>
    <property type="molecule type" value="Genomic_DNA"/>
</dbReference>
<gene>
    <name evidence="2" type="ORF">EXIGLDRAFT_764088</name>
</gene>
<sequence>MRPVRGLINSAAHRDFSHLDRKDYMGGLGFTYRARVISLQVRDFCSTRQYHEIDTGCSFPGGFRGNAMEVLRGTVFDHDTTAFNDILINSWLTVAGSHHRYLSHVRYEPQCIVSVRPYIRLTAVSDPYPYRQHLQLAPRTGRQQRPVYRIDPYFIRPYTVQPSQVSRSSTEAEKRKLGFPFTTQPPHPPKYQKC</sequence>
<feature type="compositionally biased region" description="Pro residues" evidence="1">
    <location>
        <begin position="183"/>
        <end position="194"/>
    </location>
</feature>
<protein>
    <submittedName>
        <fullName evidence="2">Uncharacterized protein</fullName>
    </submittedName>
</protein>
<accession>A0A165LDM6</accession>
<evidence type="ECO:0000313" key="3">
    <source>
        <dbReference type="Proteomes" id="UP000077266"/>
    </source>
</evidence>
<reference evidence="2 3" key="1">
    <citation type="journal article" date="2016" name="Mol. Biol. Evol.">
        <title>Comparative Genomics of Early-Diverging Mushroom-Forming Fungi Provides Insights into the Origins of Lignocellulose Decay Capabilities.</title>
        <authorList>
            <person name="Nagy L.G."/>
            <person name="Riley R."/>
            <person name="Tritt A."/>
            <person name="Adam C."/>
            <person name="Daum C."/>
            <person name="Floudas D."/>
            <person name="Sun H."/>
            <person name="Yadav J.S."/>
            <person name="Pangilinan J."/>
            <person name="Larsson K.H."/>
            <person name="Matsuura K."/>
            <person name="Barry K."/>
            <person name="Labutti K."/>
            <person name="Kuo R."/>
            <person name="Ohm R.A."/>
            <person name="Bhattacharya S.S."/>
            <person name="Shirouzu T."/>
            <person name="Yoshinaga Y."/>
            <person name="Martin F.M."/>
            <person name="Grigoriev I.V."/>
            <person name="Hibbett D.S."/>
        </authorList>
    </citation>
    <scope>NUCLEOTIDE SEQUENCE [LARGE SCALE GENOMIC DNA]</scope>
    <source>
        <strain evidence="2 3">HHB12029</strain>
    </source>
</reference>
<proteinExistence type="predicted"/>